<dbReference type="SUPFAM" id="SSF53254">
    <property type="entry name" value="Phosphoglycerate mutase-like"/>
    <property type="match status" value="1"/>
</dbReference>
<dbReference type="InterPro" id="IPR050275">
    <property type="entry name" value="PGM_Phosphatase"/>
</dbReference>
<dbReference type="InterPro" id="IPR013078">
    <property type="entry name" value="His_Pase_superF_clade-1"/>
</dbReference>
<accession>A0ABX7IJY8</accession>
<name>A0ABX7IJY8_9ACTO</name>
<evidence type="ECO:0000313" key="2">
    <source>
        <dbReference type="Proteomes" id="UP000602653"/>
    </source>
</evidence>
<dbReference type="EMBL" id="CP070228">
    <property type="protein sequence ID" value="QRV02844.1"/>
    <property type="molecule type" value="Genomic_DNA"/>
</dbReference>
<dbReference type="Proteomes" id="UP000602653">
    <property type="component" value="Chromosome"/>
</dbReference>
<protein>
    <submittedName>
        <fullName evidence="1">Histidine phosphatase family protein</fullName>
    </submittedName>
</protein>
<gene>
    <name evidence="1" type="ORF">JTE88_03740</name>
</gene>
<dbReference type="CDD" id="cd07067">
    <property type="entry name" value="HP_PGM_like"/>
    <property type="match status" value="1"/>
</dbReference>
<dbReference type="PANTHER" id="PTHR48100">
    <property type="entry name" value="BROAD-SPECIFICITY PHOSPHATASE YOR283W-RELATED"/>
    <property type="match status" value="1"/>
</dbReference>
<dbReference type="RefSeq" id="WP_204425481.1">
    <property type="nucleotide sequence ID" value="NZ_CP070228.1"/>
</dbReference>
<dbReference type="InterPro" id="IPR029033">
    <property type="entry name" value="His_PPase_superfam"/>
</dbReference>
<dbReference type="Gene3D" id="3.40.50.1240">
    <property type="entry name" value="Phosphoglycerate mutase-like"/>
    <property type="match status" value="1"/>
</dbReference>
<dbReference type="Pfam" id="PF00300">
    <property type="entry name" value="His_Phos_1"/>
    <property type="match status" value="1"/>
</dbReference>
<dbReference type="SMART" id="SM00855">
    <property type="entry name" value="PGAM"/>
    <property type="match status" value="1"/>
</dbReference>
<organism evidence="1 2">
    <name type="scientific">Arcanobacterium phocisimile</name>
    <dbReference type="NCBI Taxonomy" id="1302235"/>
    <lineage>
        <taxon>Bacteria</taxon>
        <taxon>Bacillati</taxon>
        <taxon>Actinomycetota</taxon>
        <taxon>Actinomycetes</taxon>
        <taxon>Actinomycetales</taxon>
        <taxon>Actinomycetaceae</taxon>
        <taxon>Arcanobacterium</taxon>
    </lineage>
</organism>
<keyword evidence="2" id="KW-1185">Reference proteome</keyword>
<proteinExistence type="predicted"/>
<evidence type="ECO:0000313" key="1">
    <source>
        <dbReference type="EMBL" id="QRV02844.1"/>
    </source>
</evidence>
<reference evidence="1 2" key="1">
    <citation type="submission" date="2021-02" db="EMBL/GenBank/DDBJ databases">
        <title>Complete Genome Sequence of Arcanobacterium phocisimile strain DSM 26142T from a harbour seal.</title>
        <authorList>
            <person name="Borowiak M."/>
            <person name="Alssahen M."/>
            <person name="Malorny B."/>
            <person name="Laemmler C."/>
            <person name="Siebert U."/>
            <person name="Ploetz M."/>
            <person name="Abdulmawjood A."/>
        </authorList>
    </citation>
    <scope>NUCLEOTIDE SEQUENCE [LARGE SCALE GENOMIC DNA]</scope>
    <source>
        <strain evidence="1 2">DSM 26142</strain>
    </source>
</reference>
<dbReference type="PANTHER" id="PTHR48100:SF58">
    <property type="entry name" value="PE-PGRS FAMILY PROTEIN PE_PGRS11"/>
    <property type="match status" value="1"/>
</dbReference>
<sequence>MKLILVRHGQTYSNERGAIDTVIPGASLTELGWSQANDVVADLLTYEPDAIWRSDTLRTEQTATPLATRLGIEPVVRPGLREIAAGSLEGATKESAMREYIGTMRAWIAGELDLRLGGADTGRETVDRFDAVVREIEESGAQRPVIFAHAAIITYWLGVRAQGITEEMRKVHLHNTGIAVVEGTLDTGYHAQRWMHIYKP</sequence>